<gene>
    <name evidence="1" type="ORF">SAMN02745724_05154</name>
</gene>
<dbReference type="RefSeq" id="WP_091991556.1">
    <property type="nucleotide sequence ID" value="NZ_FOLO01000084.1"/>
</dbReference>
<proteinExistence type="predicted"/>
<name>A0A1I1U9F3_9GAMM</name>
<dbReference type="OrthoDB" id="7859710at2"/>
<accession>A0A1I1U9F3</accession>
<dbReference type="InterPro" id="IPR011008">
    <property type="entry name" value="Dimeric_a/b-barrel"/>
</dbReference>
<reference evidence="1 2" key="1">
    <citation type="submission" date="2016-10" db="EMBL/GenBank/DDBJ databases">
        <authorList>
            <person name="de Groot N.N."/>
        </authorList>
    </citation>
    <scope>NUCLEOTIDE SEQUENCE [LARGE SCALE GENOMIC DNA]</scope>
    <source>
        <strain evidence="1 2">DSM 6059</strain>
    </source>
</reference>
<protein>
    <recommendedName>
        <fullName evidence="3">ABM domain-containing protein</fullName>
    </recommendedName>
</protein>
<organism evidence="1 2">
    <name type="scientific">Pseudoalteromonas denitrificans DSM 6059</name>
    <dbReference type="NCBI Taxonomy" id="1123010"/>
    <lineage>
        <taxon>Bacteria</taxon>
        <taxon>Pseudomonadati</taxon>
        <taxon>Pseudomonadota</taxon>
        <taxon>Gammaproteobacteria</taxon>
        <taxon>Alteromonadales</taxon>
        <taxon>Pseudoalteromonadaceae</taxon>
        <taxon>Pseudoalteromonas</taxon>
    </lineage>
</organism>
<evidence type="ECO:0000313" key="1">
    <source>
        <dbReference type="EMBL" id="SFD67314.1"/>
    </source>
</evidence>
<dbReference type="Proteomes" id="UP000198862">
    <property type="component" value="Unassembled WGS sequence"/>
</dbReference>
<evidence type="ECO:0008006" key="3">
    <source>
        <dbReference type="Google" id="ProtNLM"/>
    </source>
</evidence>
<sequence length="109" mass="12645">MSQVVEIVQFKLNEGITEQDFMSSNDEFEKFLYQQSGMLYRSLCKSSTNGTYTDIVYWQTMEQAKTAQQAFFDSEFCKQFMICIDKESVIMDHLDILAQTQCEEQTAAS</sequence>
<dbReference type="STRING" id="1123010.SAMN02745724_05154"/>
<dbReference type="SUPFAM" id="SSF54909">
    <property type="entry name" value="Dimeric alpha+beta barrel"/>
    <property type="match status" value="1"/>
</dbReference>
<dbReference type="AlphaFoldDB" id="A0A1I1U9F3"/>
<evidence type="ECO:0000313" key="2">
    <source>
        <dbReference type="Proteomes" id="UP000198862"/>
    </source>
</evidence>
<dbReference type="EMBL" id="FOLO01000084">
    <property type="protein sequence ID" value="SFD67314.1"/>
    <property type="molecule type" value="Genomic_DNA"/>
</dbReference>
<keyword evidence="2" id="KW-1185">Reference proteome</keyword>